<keyword evidence="1" id="KW-0175">Coiled coil</keyword>
<reference evidence="2" key="1">
    <citation type="submission" date="2020-02" db="EMBL/GenBank/DDBJ databases">
        <authorList>
            <person name="Meier V. D."/>
        </authorList>
    </citation>
    <scope>NUCLEOTIDE SEQUENCE</scope>
    <source>
        <strain evidence="2">AVDCRST_MAG61</strain>
    </source>
</reference>
<organism evidence="2">
    <name type="scientific">uncultured Friedmanniella sp</name>
    <dbReference type="NCBI Taxonomy" id="335381"/>
    <lineage>
        <taxon>Bacteria</taxon>
        <taxon>Bacillati</taxon>
        <taxon>Actinomycetota</taxon>
        <taxon>Actinomycetes</taxon>
        <taxon>Propionibacteriales</taxon>
        <taxon>Nocardioidaceae</taxon>
        <taxon>Friedmanniella</taxon>
        <taxon>environmental samples</taxon>
    </lineage>
</organism>
<sequence>MSFLGKLFGRDRDGQDAEDRPIVIDVERRRTQLERLERALDALANQMRVVQSLDNPGWRGRFSEYERLAGEAMMARKSVPTREQLLDLVFEVRPLFTGPVPPGLESLVPLQDEVVKAAEDLRQLLPSERS</sequence>
<proteinExistence type="predicted"/>
<dbReference type="AlphaFoldDB" id="A0A6J4L4E0"/>
<evidence type="ECO:0000256" key="1">
    <source>
        <dbReference type="SAM" id="Coils"/>
    </source>
</evidence>
<feature type="coiled-coil region" evidence="1">
    <location>
        <begin position="26"/>
        <end position="53"/>
    </location>
</feature>
<dbReference type="EMBL" id="CADCTT010000297">
    <property type="protein sequence ID" value="CAA9321060.1"/>
    <property type="molecule type" value="Genomic_DNA"/>
</dbReference>
<evidence type="ECO:0000313" key="2">
    <source>
        <dbReference type="EMBL" id="CAA9321060.1"/>
    </source>
</evidence>
<name>A0A6J4L4E0_9ACTN</name>
<gene>
    <name evidence="2" type="ORF">AVDCRST_MAG61-2287</name>
</gene>
<accession>A0A6J4L4E0</accession>
<protein>
    <submittedName>
        <fullName evidence="2">Uncharacterized protein</fullName>
    </submittedName>
</protein>